<evidence type="ECO:0000256" key="1">
    <source>
        <dbReference type="SAM" id="MobiDB-lite"/>
    </source>
</evidence>
<dbReference type="EMBL" id="GBXM01012578">
    <property type="protein sequence ID" value="JAH95999.1"/>
    <property type="molecule type" value="Transcribed_RNA"/>
</dbReference>
<feature type="compositionally biased region" description="Basic residues" evidence="1">
    <location>
        <begin position="53"/>
        <end position="62"/>
    </location>
</feature>
<proteinExistence type="predicted"/>
<evidence type="ECO:0000313" key="2">
    <source>
        <dbReference type="EMBL" id="JAH95999.1"/>
    </source>
</evidence>
<accession>A0A0E9X078</accession>
<organism evidence="2">
    <name type="scientific">Anguilla anguilla</name>
    <name type="common">European freshwater eel</name>
    <name type="synonym">Muraena anguilla</name>
    <dbReference type="NCBI Taxonomy" id="7936"/>
    <lineage>
        <taxon>Eukaryota</taxon>
        <taxon>Metazoa</taxon>
        <taxon>Chordata</taxon>
        <taxon>Craniata</taxon>
        <taxon>Vertebrata</taxon>
        <taxon>Euteleostomi</taxon>
        <taxon>Actinopterygii</taxon>
        <taxon>Neopterygii</taxon>
        <taxon>Teleostei</taxon>
        <taxon>Anguilliformes</taxon>
        <taxon>Anguillidae</taxon>
        <taxon>Anguilla</taxon>
    </lineage>
</organism>
<dbReference type="AlphaFoldDB" id="A0A0E9X078"/>
<sequence>MVLESLWEEGAGFRRWGERRGREIELTSFCFVERGPVPCTTELIKVYTDINRKRSALSHRSRAGALPLEQTGKARQEKSSCV</sequence>
<reference evidence="2" key="1">
    <citation type="submission" date="2014-11" db="EMBL/GenBank/DDBJ databases">
        <authorList>
            <person name="Amaro Gonzalez C."/>
        </authorList>
    </citation>
    <scope>NUCLEOTIDE SEQUENCE</scope>
</reference>
<feature type="compositionally biased region" description="Basic and acidic residues" evidence="1">
    <location>
        <begin position="72"/>
        <end position="82"/>
    </location>
</feature>
<reference evidence="2" key="2">
    <citation type="journal article" date="2015" name="Fish Shellfish Immunol.">
        <title>Early steps in the European eel (Anguilla anguilla)-Vibrio vulnificus interaction in the gills: Role of the RtxA13 toxin.</title>
        <authorList>
            <person name="Callol A."/>
            <person name="Pajuelo D."/>
            <person name="Ebbesson L."/>
            <person name="Teles M."/>
            <person name="MacKenzie S."/>
            <person name="Amaro C."/>
        </authorList>
    </citation>
    <scope>NUCLEOTIDE SEQUENCE</scope>
</reference>
<feature type="region of interest" description="Disordered" evidence="1">
    <location>
        <begin position="53"/>
        <end position="82"/>
    </location>
</feature>
<protein>
    <submittedName>
        <fullName evidence="2">Uncharacterized protein</fullName>
    </submittedName>
</protein>
<name>A0A0E9X078_ANGAN</name>